<dbReference type="PANTHER" id="PTHR33498:SF1">
    <property type="entry name" value="TRANSPOSASE FOR INSERTION SEQUENCE ELEMENT IS1557"/>
    <property type="match status" value="1"/>
</dbReference>
<evidence type="ECO:0008006" key="3">
    <source>
        <dbReference type="Google" id="ProtNLM"/>
    </source>
</evidence>
<organism evidence="1 2">
    <name type="scientific">Streptomyces alanosinicus</name>
    <dbReference type="NCBI Taxonomy" id="68171"/>
    <lineage>
        <taxon>Bacteria</taxon>
        <taxon>Bacillati</taxon>
        <taxon>Actinomycetota</taxon>
        <taxon>Actinomycetes</taxon>
        <taxon>Kitasatosporales</taxon>
        <taxon>Streptomycetaceae</taxon>
        <taxon>Streptomyces</taxon>
    </lineage>
</organism>
<name>A0A918YT04_9ACTN</name>
<dbReference type="AlphaFoldDB" id="A0A918YT04"/>
<dbReference type="InterPro" id="IPR047951">
    <property type="entry name" value="Transpos_ISL3"/>
</dbReference>
<protein>
    <recommendedName>
        <fullName evidence="3">Transposase</fullName>
    </recommendedName>
</protein>
<proteinExistence type="predicted"/>
<gene>
    <name evidence="1" type="ORF">GCM10010339_83480</name>
</gene>
<accession>A0A918YT04</accession>
<reference evidence="1" key="2">
    <citation type="submission" date="2020-09" db="EMBL/GenBank/DDBJ databases">
        <authorList>
            <person name="Sun Q."/>
            <person name="Ohkuma M."/>
        </authorList>
    </citation>
    <scope>NUCLEOTIDE SEQUENCE</scope>
    <source>
        <strain evidence="1">JCM 4714</strain>
    </source>
</reference>
<dbReference type="Proteomes" id="UP000655443">
    <property type="component" value="Unassembled WGS sequence"/>
</dbReference>
<dbReference type="EMBL" id="BMVG01000046">
    <property type="protein sequence ID" value="GHE14080.1"/>
    <property type="molecule type" value="Genomic_DNA"/>
</dbReference>
<evidence type="ECO:0000313" key="1">
    <source>
        <dbReference type="EMBL" id="GHE14080.1"/>
    </source>
</evidence>
<sequence>MDHSRPKLGLPHLHAFVNGLELDRAAVEAGLTLPHHNGRTEGVNTRTKRIMRQMHDRAGFALLRHRILLR</sequence>
<keyword evidence="2" id="KW-1185">Reference proteome</keyword>
<dbReference type="PANTHER" id="PTHR33498">
    <property type="entry name" value="TRANSPOSASE FOR INSERTION SEQUENCE ELEMENT IS1557"/>
    <property type="match status" value="1"/>
</dbReference>
<comment type="caution">
    <text evidence="1">The sequence shown here is derived from an EMBL/GenBank/DDBJ whole genome shotgun (WGS) entry which is preliminary data.</text>
</comment>
<evidence type="ECO:0000313" key="2">
    <source>
        <dbReference type="Proteomes" id="UP000655443"/>
    </source>
</evidence>
<reference evidence="1" key="1">
    <citation type="journal article" date="2014" name="Int. J. Syst. Evol. Microbiol.">
        <title>Complete genome sequence of Corynebacterium casei LMG S-19264T (=DSM 44701T), isolated from a smear-ripened cheese.</title>
        <authorList>
            <consortium name="US DOE Joint Genome Institute (JGI-PGF)"/>
            <person name="Walter F."/>
            <person name="Albersmeier A."/>
            <person name="Kalinowski J."/>
            <person name="Ruckert C."/>
        </authorList>
    </citation>
    <scope>NUCLEOTIDE SEQUENCE</scope>
    <source>
        <strain evidence="1">JCM 4714</strain>
    </source>
</reference>